<dbReference type="PANTHER" id="PTHR42052">
    <property type="entry name" value="ABM DOMAIN-CONTAINING PROTEIN"/>
    <property type="match status" value="1"/>
</dbReference>
<dbReference type="AlphaFoldDB" id="A0AA39GAF6"/>
<accession>A0AA39GAF6</accession>
<dbReference type="EMBL" id="JAPDFR010000009">
    <property type="protein sequence ID" value="KAK0383708.1"/>
    <property type="molecule type" value="Genomic_DNA"/>
</dbReference>
<dbReference type="Proteomes" id="UP001175261">
    <property type="component" value="Unassembled WGS sequence"/>
</dbReference>
<evidence type="ECO:0000313" key="2">
    <source>
        <dbReference type="Proteomes" id="UP001175261"/>
    </source>
</evidence>
<gene>
    <name evidence="1" type="ORF">NLU13_9619</name>
</gene>
<protein>
    <recommendedName>
        <fullName evidence="3">ABM domain-containing protein</fullName>
    </recommendedName>
</protein>
<sequence>MTVTEFALLRLRRDGHGDAELLEALLQCVEIQDQWIDENKPNLRESSESFSSMYLEQNGTEPYLLITAPWDSPAGHREWVQSEENQEAMSDLLGPYLAEDNSLQLFHMDAAGSNRRLLLEDVVPHAPFNVSRLSIDPANKAAVEKEYQSLEEELRGVSSTRLTWAGWMIEQGKDGRESLVVFWDPAARSDKVDAFLSKFQPETRCFRSICSENVCKL</sequence>
<reference evidence="1" key="1">
    <citation type="submission" date="2022-10" db="EMBL/GenBank/DDBJ databases">
        <title>Determination and structural analysis of whole genome sequence of Sarocladium strictum F4-1.</title>
        <authorList>
            <person name="Hu L."/>
            <person name="Jiang Y."/>
        </authorList>
    </citation>
    <scope>NUCLEOTIDE SEQUENCE</scope>
    <source>
        <strain evidence="1">F4-1</strain>
    </source>
</reference>
<organism evidence="1 2">
    <name type="scientific">Sarocladium strictum</name>
    <name type="common">Black bundle disease fungus</name>
    <name type="synonym">Acremonium strictum</name>
    <dbReference type="NCBI Taxonomy" id="5046"/>
    <lineage>
        <taxon>Eukaryota</taxon>
        <taxon>Fungi</taxon>
        <taxon>Dikarya</taxon>
        <taxon>Ascomycota</taxon>
        <taxon>Pezizomycotina</taxon>
        <taxon>Sordariomycetes</taxon>
        <taxon>Hypocreomycetidae</taxon>
        <taxon>Hypocreales</taxon>
        <taxon>Sarocladiaceae</taxon>
        <taxon>Sarocladium</taxon>
    </lineage>
</organism>
<name>A0AA39GAF6_SARSR</name>
<comment type="caution">
    <text evidence="1">The sequence shown here is derived from an EMBL/GenBank/DDBJ whole genome shotgun (WGS) entry which is preliminary data.</text>
</comment>
<keyword evidence="2" id="KW-1185">Reference proteome</keyword>
<proteinExistence type="predicted"/>
<dbReference type="PANTHER" id="PTHR42052:SF1">
    <property type="entry name" value="ABM DOMAIN-CONTAINING PROTEIN"/>
    <property type="match status" value="1"/>
</dbReference>
<evidence type="ECO:0008006" key="3">
    <source>
        <dbReference type="Google" id="ProtNLM"/>
    </source>
</evidence>
<evidence type="ECO:0000313" key="1">
    <source>
        <dbReference type="EMBL" id="KAK0383708.1"/>
    </source>
</evidence>